<feature type="transmembrane region" description="Helical" evidence="10">
    <location>
        <begin position="218"/>
        <end position="235"/>
    </location>
</feature>
<dbReference type="InterPro" id="IPR036513">
    <property type="entry name" value="STAS_dom_sf"/>
</dbReference>
<evidence type="ECO:0000259" key="14">
    <source>
        <dbReference type="PROSITE" id="PS51283"/>
    </source>
</evidence>
<dbReference type="Gene3D" id="3.90.70.10">
    <property type="entry name" value="Cysteine proteinases"/>
    <property type="match status" value="2"/>
</dbReference>
<accession>A0AAD5Q5S4</accession>
<comment type="caution">
    <text evidence="15">The sequence shown here is derived from an EMBL/GenBank/DDBJ whole genome shotgun (WGS) entry which is preliminary data.</text>
</comment>
<evidence type="ECO:0000313" key="15">
    <source>
        <dbReference type="EMBL" id="KAJ0391978.1"/>
    </source>
</evidence>
<evidence type="ECO:0000256" key="5">
    <source>
        <dbReference type="ARBA" id="ARBA00022833"/>
    </source>
</evidence>
<name>A0AAD5Q5S4_PYTIN</name>
<dbReference type="Pfam" id="PF06337">
    <property type="entry name" value="DUSP"/>
    <property type="match status" value="1"/>
</dbReference>
<dbReference type="SUPFAM" id="SSF144232">
    <property type="entry name" value="HIT/MYND zinc finger-like"/>
    <property type="match status" value="1"/>
</dbReference>
<evidence type="ECO:0008006" key="17">
    <source>
        <dbReference type="Google" id="ProtNLM"/>
    </source>
</evidence>
<dbReference type="PROSITE" id="PS50235">
    <property type="entry name" value="USP_3"/>
    <property type="match status" value="1"/>
</dbReference>
<evidence type="ECO:0000256" key="9">
    <source>
        <dbReference type="SAM" id="MobiDB-lite"/>
    </source>
</evidence>
<dbReference type="InterPro" id="IPR018200">
    <property type="entry name" value="USP_CS"/>
</dbReference>
<feature type="region of interest" description="Disordered" evidence="9">
    <location>
        <begin position="1"/>
        <end position="25"/>
    </location>
</feature>
<reference evidence="15" key="1">
    <citation type="submission" date="2021-12" db="EMBL/GenBank/DDBJ databases">
        <title>Prjna785345.</title>
        <authorList>
            <person name="Rujirawat T."/>
            <person name="Krajaejun T."/>
        </authorList>
    </citation>
    <scope>NUCLEOTIDE SEQUENCE</scope>
    <source>
        <strain evidence="15">Pi057C3</strain>
    </source>
</reference>
<feature type="transmembrane region" description="Helical" evidence="10">
    <location>
        <begin position="168"/>
        <end position="186"/>
    </location>
</feature>
<evidence type="ECO:0000256" key="8">
    <source>
        <dbReference type="PROSITE-ProRule" id="PRU00134"/>
    </source>
</evidence>
<proteinExistence type="predicted"/>
<protein>
    <recommendedName>
        <fullName evidence="17">Ubiquitinyl hydrolase 1</fullName>
    </recommendedName>
</protein>
<dbReference type="Gene3D" id="6.10.140.2220">
    <property type="match status" value="1"/>
</dbReference>
<dbReference type="PROSITE" id="PS00973">
    <property type="entry name" value="USP_2"/>
    <property type="match status" value="1"/>
</dbReference>
<dbReference type="Pfam" id="PF01753">
    <property type="entry name" value="zf-MYND"/>
    <property type="match status" value="1"/>
</dbReference>
<dbReference type="InterPro" id="IPR038765">
    <property type="entry name" value="Papain-like_cys_pep_sf"/>
</dbReference>
<dbReference type="PROSITE" id="PS50865">
    <property type="entry name" value="ZF_MYND_2"/>
    <property type="match status" value="1"/>
</dbReference>
<keyword evidence="6 10" id="KW-1133">Transmembrane helix</keyword>
<keyword evidence="2 10" id="KW-0812">Transmembrane</keyword>
<dbReference type="GO" id="GO:0008270">
    <property type="term" value="F:zinc ion binding"/>
    <property type="evidence" value="ECO:0007669"/>
    <property type="project" value="UniProtKB-KW"/>
</dbReference>
<dbReference type="SMART" id="SM00695">
    <property type="entry name" value="DUSP"/>
    <property type="match status" value="1"/>
</dbReference>
<dbReference type="InterPro" id="IPR011547">
    <property type="entry name" value="SLC26A/SulP_dom"/>
</dbReference>
<evidence type="ECO:0000256" key="1">
    <source>
        <dbReference type="ARBA" id="ARBA00004141"/>
    </source>
</evidence>
<dbReference type="Gene3D" id="3.30.750.24">
    <property type="entry name" value="STAS domain"/>
    <property type="match status" value="1"/>
</dbReference>
<organism evidence="15 16">
    <name type="scientific">Pythium insidiosum</name>
    <name type="common">Pythiosis disease agent</name>
    <dbReference type="NCBI Taxonomy" id="114742"/>
    <lineage>
        <taxon>Eukaryota</taxon>
        <taxon>Sar</taxon>
        <taxon>Stramenopiles</taxon>
        <taxon>Oomycota</taxon>
        <taxon>Peronosporomycetes</taxon>
        <taxon>Pythiales</taxon>
        <taxon>Pythiaceae</taxon>
        <taxon>Pythium</taxon>
    </lineage>
</organism>
<dbReference type="PROSITE" id="PS50801">
    <property type="entry name" value="STAS"/>
    <property type="match status" value="1"/>
</dbReference>
<dbReference type="CDD" id="cd02674">
    <property type="entry name" value="Peptidase_C19R"/>
    <property type="match status" value="1"/>
</dbReference>
<feature type="domain" description="USP" evidence="11">
    <location>
        <begin position="964"/>
        <end position="1551"/>
    </location>
</feature>
<evidence type="ECO:0000256" key="4">
    <source>
        <dbReference type="ARBA" id="ARBA00022771"/>
    </source>
</evidence>
<dbReference type="GO" id="GO:0004843">
    <property type="term" value="F:cysteine-type deubiquitinase activity"/>
    <property type="evidence" value="ECO:0007669"/>
    <property type="project" value="InterPro"/>
</dbReference>
<dbReference type="FunFam" id="3.30.750.24:FF:000021">
    <property type="entry name" value="Sulfate Permease (SulP) Family"/>
    <property type="match status" value="1"/>
</dbReference>
<feature type="transmembrane region" description="Helical" evidence="10">
    <location>
        <begin position="94"/>
        <end position="116"/>
    </location>
</feature>
<evidence type="ECO:0000259" key="11">
    <source>
        <dbReference type="PROSITE" id="PS50235"/>
    </source>
</evidence>
<evidence type="ECO:0000256" key="6">
    <source>
        <dbReference type="ARBA" id="ARBA00022989"/>
    </source>
</evidence>
<comment type="subcellular location">
    <subcellularLocation>
        <location evidence="1">Membrane</location>
        <topology evidence="1">Multi-pass membrane protein</topology>
    </subcellularLocation>
</comment>
<dbReference type="Gene3D" id="3.30.2230.10">
    <property type="entry name" value="DUSP-like"/>
    <property type="match status" value="1"/>
</dbReference>
<sequence length="1556" mass="172067">MTLHQRTSAGVQPAQPPSGVEFETRGPVKRVKRSAWRRVLDVLPILEWLPKYNVSRDLKFDIAAGITVAMMLIPQEVSLAGIMHVRPENGLYTAATAPFIYALFGSSTVLSVASGSEVSLLVGSALGPIENEKERIATGVLIAFIIGVILLLVRFLQLSQIADFFSRPVMGGFISAGGFLIMLSQVSNWLSIKVEHATFPPQTVYKIFKGIKKTEKNSFLLGLFSIIFLITLKIIKRRYFPNPASMTLFNDEAPPKKEGTEEVLTPVHAANATTAPHRHGFSLTDQQYVRMAAAEREENPRELPTGKLKQKLYFLASIFCDLGPLMVCIAGGIVGYSLGPKKIKTTGHVPGGLPAPRAPWYGFDDGLIPEGEFGTILAKAATISVVVYLSSIAMSKRLAIQRGETIRAEQELLGLGVASVVCGCFRAMPPTGGMSRTAVNLQNARTQLASIITVAIIILSLYTLTDTLKYLPKTSLSAIIIVAGYSLVEFKEARWLYRVKRDEFYVWATSFVLTLLLGVMYGLAASIASSVVALMWKTKRAPVAVLGELDDGSFVDRQVHPEAHHLLDVIALRVDSSLYFANCERVANVVDVEITRLHALGLRVKGVVLDAANMNDMDATTIQVLSDLQEKLAFSHTAFALANAKPRVHSTLATTNLLKRILGQDPSISLEDANKKKQKAAQRRQKEATATATATAAAAVPEQPQPQPVEAQTTKPLDSSKQCAIVTRLMQQADGQGLQVGDKRFVLAAKWWERWQQYVGYDDSDDGSSPAVGSAPGKINNLPLLQLPADGKLDELMGAPLRPQLKEGYHYVLLPQEVWDALLCWYGGGPAVARFVVEVGDSSLGNAFKRVEVYPELAGHGDDGPTDTDDDDVAMEEPSPMNGAAKGLIRRVSSSSAPKMCSACRKTTGALKRCGSCQLVWYCGAGCQTAHWKFHKGVCRSALGTEEKENAIQDQFESERRGKTGLRNLGNTCFMNSALQCLSHVELLTRYFLSNQYLRDLNKDNPLGTGGNLAMEYDGLLKDVWFGSSSSIAPVGLKRAIGRFAPQFSGFQQHDSQELLAYLIDGLHEDLNRVKQKPYTEVKESDGQQDDAEVAQEAWKRHLLRNDSIFVDHVQGQFKSTVVCPICAKVSITFDPYNCIQLELPIQQNRRMEVIVVPLGKPMQRLWVEVPKKGSMLSLKRAASKLCGIPSNVLLAADIYQSMVYRIVGDSERLARLRDEDRIVMYEVDPAIASGDDQQQIYYGFLYHRIDMRLVGDPLLFTFRADTTCEEILQMWSKMMSTHIAPAKEASVPTSLSPALLSSSAFLSNRDGAFQRSEPVPASPSSRFLDYATLEPGDRVEELVYVSITWANALPSSPLASLLAVHRPDFEHIVDHESVKARDTDGQKNGDAITLYDCFQNFTKPETLDQANLWYCSRCKEHRQARKTMEIWKLPDVLIVSLKRFEYRNEILRDKLDVFVDFPLEGLDMSPFCLEQRHTGGASDRQQYDLFAVSNHYGGMGFGHYTAFARNWNDAGEKYPGWYSFDDSQVSPVMPGQVKSSAAYILFYKRRSVQTE</sequence>
<dbReference type="InterPro" id="IPR002893">
    <property type="entry name" value="Znf_MYND"/>
</dbReference>
<dbReference type="PROSITE" id="PS01360">
    <property type="entry name" value="ZF_MYND_1"/>
    <property type="match status" value="1"/>
</dbReference>
<feature type="region of interest" description="Disordered" evidence="9">
    <location>
        <begin position="692"/>
        <end position="716"/>
    </location>
</feature>
<dbReference type="SUPFAM" id="SSF52091">
    <property type="entry name" value="SpoIIaa-like"/>
    <property type="match status" value="1"/>
</dbReference>
<keyword evidence="3" id="KW-0479">Metal-binding</keyword>
<dbReference type="InterPro" id="IPR006615">
    <property type="entry name" value="Pept_C19_DUSP"/>
</dbReference>
<keyword evidence="5" id="KW-0862">Zinc</keyword>
<dbReference type="EMBL" id="JAKCXM010000765">
    <property type="protein sequence ID" value="KAJ0391978.1"/>
    <property type="molecule type" value="Genomic_DNA"/>
</dbReference>
<keyword evidence="7 10" id="KW-0472">Membrane</keyword>
<feature type="transmembrane region" description="Helical" evidence="10">
    <location>
        <begin position="373"/>
        <end position="391"/>
    </location>
</feature>
<feature type="transmembrane region" description="Helical" evidence="10">
    <location>
        <begin position="136"/>
        <end position="156"/>
    </location>
</feature>
<feature type="transmembrane region" description="Helical" evidence="10">
    <location>
        <begin position="504"/>
        <end position="536"/>
    </location>
</feature>
<feature type="compositionally biased region" description="Polar residues" evidence="9">
    <location>
        <begin position="1"/>
        <end position="10"/>
    </location>
</feature>
<dbReference type="PROSITE" id="PS00972">
    <property type="entry name" value="USP_1"/>
    <property type="match status" value="1"/>
</dbReference>
<dbReference type="GO" id="GO:0055085">
    <property type="term" value="P:transmembrane transport"/>
    <property type="evidence" value="ECO:0007669"/>
    <property type="project" value="InterPro"/>
</dbReference>
<dbReference type="SUPFAM" id="SSF143791">
    <property type="entry name" value="DUSP-like"/>
    <property type="match status" value="1"/>
</dbReference>
<evidence type="ECO:0000259" key="13">
    <source>
        <dbReference type="PROSITE" id="PS50865"/>
    </source>
</evidence>
<dbReference type="CDD" id="cd07042">
    <property type="entry name" value="STAS_SulP_like_sulfate_transporter"/>
    <property type="match status" value="1"/>
</dbReference>
<dbReference type="SUPFAM" id="SSF54001">
    <property type="entry name" value="Cysteine proteinases"/>
    <property type="match status" value="1"/>
</dbReference>
<feature type="domain" description="STAS" evidence="12">
    <location>
        <begin position="559"/>
        <end position="677"/>
    </location>
</feature>
<evidence type="ECO:0000256" key="3">
    <source>
        <dbReference type="ARBA" id="ARBA00022723"/>
    </source>
</evidence>
<evidence type="ECO:0000256" key="10">
    <source>
        <dbReference type="SAM" id="Phobius"/>
    </source>
</evidence>
<dbReference type="Pfam" id="PF00443">
    <property type="entry name" value="UCH"/>
    <property type="match status" value="1"/>
</dbReference>
<evidence type="ECO:0000259" key="12">
    <source>
        <dbReference type="PROSITE" id="PS50801"/>
    </source>
</evidence>
<evidence type="ECO:0000313" key="16">
    <source>
        <dbReference type="Proteomes" id="UP001209570"/>
    </source>
</evidence>
<dbReference type="InterPro" id="IPR002645">
    <property type="entry name" value="STAS_dom"/>
</dbReference>
<gene>
    <name evidence="15" type="ORF">P43SY_002887</name>
</gene>
<dbReference type="GO" id="GO:0016020">
    <property type="term" value="C:membrane"/>
    <property type="evidence" value="ECO:0007669"/>
    <property type="project" value="UniProtKB-SubCell"/>
</dbReference>
<feature type="domain" description="MYND-type" evidence="13">
    <location>
        <begin position="901"/>
        <end position="939"/>
    </location>
</feature>
<feature type="transmembrane region" description="Helical" evidence="10">
    <location>
        <begin position="312"/>
        <end position="336"/>
    </location>
</feature>
<dbReference type="InterPro" id="IPR001902">
    <property type="entry name" value="SLC26A/SulP_fam"/>
</dbReference>
<dbReference type="Pfam" id="PF01740">
    <property type="entry name" value="STAS"/>
    <property type="match status" value="1"/>
</dbReference>
<feature type="domain" description="DUSP" evidence="14">
    <location>
        <begin position="717"/>
        <end position="837"/>
    </location>
</feature>
<dbReference type="Proteomes" id="UP001209570">
    <property type="component" value="Unassembled WGS sequence"/>
</dbReference>
<keyword evidence="4 8" id="KW-0863">Zinc-finger</keyword>
<dbReference type="InterPro" id="IPR001394">
    <property type="entry name" value="Peptidase_C19_UCH"/>
</dbReference>
<evidence type="ECO:0000256" key="2">
    <source>
        <dbReference type="ARBA" id="ARBA00022692"/>
    </source>
</evidence>
<evidence type="ECO:0000256" key="7">
    <source>
        <dbReference type="ARBA" id="ARBA00023136"/>
    </source>
</evidence>
<dbReference type="InterPro" id="IPR028889">
    <property type="entry name" value="USP"/>
</dbReference>
<feature type="compositionally biased region" description="Acidic residues" evidence="9">
    <location>
        <begin position="864"/>
        <end position="875"/>
    </location>
</feature>
<dbReference type="InterPro" id="IPR035927">
    <property type="entry name" value="DUSP-like_sf"/>
</dbReference>
<feature type="region of interest" description="Disordered" evidence="9">
    <location>
        <begin position="857"/>
        <end position="881"/>
    </location>
</feature>
<dbReference type="Pfam" id="PF00916">
    <property type="entry name" value="Sulfate_transp"/>
    <property type="match status" value="2"/>
</dbReference>
<dbReference type="PROSITE" id="PS51283">
    <property type="entry name" value="DUSP"/>
    <property type="match status" value="1"/>
</dbReference>
<keyword evidence="16" id="KW-1185">Reference proteome</keyword>
<feature type="transmembrane region" description="Helical" evidence="10">
    <location>
        <begin position="448"/>
        <end position="465"/>
    </location>
</feature>
<dbReference type="PANTHER" id="PTHR11814">
    <property type="entry name" value="SULFATE TRANSPORTER"/>
    <property type="match status" value="1"/>
</dbReference>
<feature type="compositionally biased region" description="Low complexity" evidence="9">
    <location>
        <begin position="692"/>
        <end position="714"/>
    </location>
</feature>
<dbReference type="GO" id="GO:0016579">
    <property type="term" value="P:protein deubiquitination"/>
    <property type="evidence" value="ECO:0007669"/>
    <property type="project" value="InterPro"/>
</dbReference>